<evidence type="ECO:0000256" key="3">
    <source>
        <dbReference type="PROSITE-ProRule" id="PRU01052"/>
    </source>
</evidence>
<evidence type="ECO:0000313" key="7">
    <source>
        <dbReference type="EMBL" id="OWA52788.1"/>
    </source>
</evidence>
<dbReference type="InterPro" id="IPR015894">
    <property type="entry name" value="Guanylate-bd_N"/>
</dbReference>
<dbReference type="AlphaFoldDB" id="A0A9X6RLU3"/>
<keyword evidence="4" id="KW-1133">Transmembrane helix</keyword>
<dbReference type="GO" id="GO:0003924">
    <property type="term" value="F:GTPase activity"/>
    <property type="evidence" value="ECO:0007669"/>
    <property type="project" value="InterPro"/>
</dbReference>
<name>A0A9X6RLU3_HYPEX</name>
<dbReference type="PANTHER" id="PTHR10751">
    <property type="entry name" value="GUANYLATE BINDING PROTEIN"/>
    <property type="match status" value="1"/>
</dbReference>
<keyword evidence="2" id="KW-0342">GTP-binding</keyword>
<reference evidence="8" key="1">
    <citation type="submission" date="2017-01" db="EMBL/GenBank/DDBJ databases">
        <title>Comparative genomics of anhydrobiosis in the tardigrade Hypsibius dujardini.</title>
        <authorList>
            <person name="Yoshida Y."/>
            <person name="Koutsovoulos G."/>
            <person name="Laetsch D."/>
            <person name="Stevens L."/>
            <person name="Kumar S."/>
            <person name="Horikawa D."/>
            <person name="Ishino K."/>
            <person name="Komine S."/>
            <person name="Tomita M."/>
            <person name="Blaxter M."/>
            <person name="Arakawa K."/>
        </authorList>
    </citation>
    <scope>NUCLEOTIDE SEQUENCE [LARGE SCALE GENOMIC DNA]</scope>
    <source>
        <strain evidence="8">Z151</strain>
    </source>
</reference>
<dbReference type="GO" id="GO:0005525">
    <property type="term" value="F:GTP binding"/>
    <property type="evidence" value="ECO:0007669"/>
    <property type="project" value="UniProtKB-KW"/>
</dbReference>
<feature type="signal peptide" evidence="5">
    <location>
        <begin position="1"/>
        <end position="18"/>
    </location>
</feature>
<keyword evidence="4" id="KW-0812">Transmembrane</keyword>
<evidence type="ECO:0000256" key="4">
    <source>
        <dbReference type="SAM" id="Phobius"/>
    </source>
</evidence>
<evidence type="ECO:0000256" key="2">
    <source>
        <dbReference type="ARBA" id="ARBA00023134"/>
    </source>
</evidence>
<dbReference type="EMBL" id="MTYJ01000286">
    <property type="protein sequence ID" value="OWA52788.1"/>
    <property type="molecule type" value="Genomic_DNA"/>
</dbReference>
<dbReference type="Gene3D" id="3.40.50.300">
    <property type="entry name" value="P-loop containing nucleotide triphosphate hydrolases"/>
    <property type="match status" value="1"/>
</dbReference>
<evidence type="ECO:0000313" key="8">
    <source>
        <dbReference type="Proteomes" id="UP000192578"/>
    </source>
</evidence>
<evidence type="ECO:0000259" key="6">
    <source>
        <dbReference type="PROSITE" id="PS51715"/>
    </source>
</evidence>
<proteinExistence type="inferred from homology"/>
<evidence type="ECO:0000256" key="5">
    <source>
        <dbReference type="SAM" id="SignalP"/>
    </source>
</evidence>
<dbReference type="InterPro" id="IPR030386">
    <property type="entry name" value="G_GB1_RHD3_dom"/>
</dbReference>
<comment type="similarity">
    <text evidence="3">Belongs to the TRAFAC class dynamin-like GTPase superfamily. GB1/RHD3 GTPase family.</text>
</comment>
<keyword evidence="8" id="KW-1185">Reference proteome</keyword>
<evidence type="ECO:0000256" key="1">
    <source>
        <dbReference type="ARBA" id="ARBA00022741"/>
    </source>
</evidence>
<dbReference type="OrthoDB" id="2135133at2759"/>
<feature type="domain" description="GB1/RHD3-type G" evidence="6">
    <location>
        <begin position="82"/>
        <end position="262"/>
    </location>
</feature>
<keyword evidence="4" id="KW-0472">Membrane</keyword>
<protein>
    <recommendedName>
        <fullName evidence="6">GB1/RHD3-type G domain-containing protein</fullName>
    </recommendedName>
</protein>
<dbReference type="InterPro" id="IPR027417">
    <property type="entry name" value="P-loop_NTPase"/>
</dbReference>
<comment type="caution">
    <text evidence="7">The sequence shown here is derived from an EMBL/GenBank/DDBJ whole genome shotgun (WGS) entry which is preliminary data.</text>
</comment>
<dbReference type="Proteomes" id="UP000192578">
    <property type="component" value="Unassembled WGS sequence"/>
</dbReference>
<dbReference type="Pfam" id="PF02263">
    <property type="entry name" value="GBP"/>
    <property type="match status" value="1"/>
</dbReference>
<gene>
    <name evidence="7" type="ORF">BV898_17230</name>
</gene>
<dbReference type="SUPFAM" id="SSF52540">
    <property type="entry name" value="P-loop containing nucleoside triphosphate hydrolases"/>
    <property type="match status" value="1"/>
</dbReference>
<keyword evidence="5" id="KW-0732">Signal</keyword>
<organism evidence="7 8">
    <name type="scientific">Hypsibius exemplaris</name>
    <name type="common">Freshwater tardigrade</name>
    <dbReference type="NCBI Taxonomy" id="2072580"/>
    <lineage>
        <taxon>Eukaryota</taxon>
        <taxon>Metazoa</taxon>
        <taxon>Ecdysozoa</taxon>
        <taxon>Tardigrada</taxon>
        <taxon>Eutardigrada</taxon>
        <taxon>Parachela</taxon>
        <taxon>Hypsibioidea</taxon>
        <taxon>Hypsibiidae</taxon>
        <taxon>Hypsibius</taxon>
    </lineage>
</organism>
<sequence>MCLQVYPLLAVVIVGTLAARPHHAGKARTEYAGVQESCWCRSDKQIQGPGTFQIAKISTDGTIQLVNLQRFTNLLTSSEVRSRAVAIVGITGAVRSGKSTLLNLLHRYLSCATSKTDDPSRADSAAWLYEFPHIQPKCGRLFPTSPHQGLCTKGVWITAHPYLTQSGDKAIFLLDTQGLFTNHVNGSAVDSGLFYIASLLSSTLIVNVVNNLDTQLTHFLAALTLRIRKAVSVQENQAGTLPEFGNVKNEGKIFQELHFLIRNYHFQNQTGADYLENYAKTFPDGSLTEVEKNFERVEASLLPTIALNPRKLAFLPGELNPDFESNCNLFFQRHFSPHIIAPKTIFGATLNGLMLATRFQQFEILLRSGQIPPVQDVYQTIQLIIAQEDAEKAFETYEIQAFATISALGPGLSDRQVAELDSDIQRGVLYQRSKRTPYSNDVIEEEFQRLFQAKVKSFMAAQLDKIRQYKEKQKLQDYNLWLEKQAPAKTQDGEGTDEYANIWRFMLQFTAVKALIGLTVTLVSLYLIYSLLVCFCRIRIRVPAPAA</sequence>
<accession>A0A9X6RLU3</accession>
<keyword evidence="1" id="KW-0547">Nucleotide-binding</keyword>
<feature type="transmembrane region" description="Helical" evidence="4">
    <location>
        <begin position="514"/>
        <end position="535"/>
    </location>
</feature>
<feature type="chain" id="PRO_5040753599" description="GB1/RHD3-type G domain-containing protein" evidence="5">
    <location>
        <begin position="19"/>
        <end position="547"/>
    </location>
</feature>
<dbReference type="PROSITE" id="PS51715">
    <property type="entry name" value="G_GB1_RHD3"/>
    <property type="match status" value="1"/>
</dbReference>